<evidence type="ECO:0000256" key="6">
    <source>
        <dbReference type="SAM" id="MobiDB-lite"/>
    </source>
</evidence>
<dbReference type="PANTHER" id="PTHR45639:SF34">
    <property type="entry name" value="CHAPERONE PROTEIN DNAK"/>
    <property type="match status" value="1"/>
</dbReference>
<evidence type="ECO:0000313" key="8">
    <source>
        <dbReference type="Proteomes" id="UP000619260"/>
    </source>
</evidence>
<proteinExistence type="inferred from homology"/>
<name>A0A8J3YFV7_9ACTN</name>
<dbReference type="GO" id="GO:0140662">
    <property type="term" value="F:ATP-dependent protein folding chaperone"/>
    <property type="evidence" value="ECO:0007669"/>
    <property type="project" value="InterPro"/>
</dbReference>
<keyword evidence="3" id="KW-0067">ATP-binding</keyword>
<dbReference type="InterPro" id="IPR018181">
    <property type="entry name" value="Heat_shock_70_CS"/>
</dbReference>
<dbReference type="InterPro" id="IPR043129">
    <property type="entry name" value="ATPase_NBD"/>
</dbReference>
<comment type="similarity">
    <text evidence="1">Belongs to the heat shock protein 70 family.</text>
</comment>
<accession>A0A8J3YFV7</accession>
<dbReference type="PROSITE" id="PS01036">
    <property type="entry name" value="HSP70_3"/>
    <property type="match status" value="1"/>
</dbReference>
<keyword evidence="8" id="KW-1185">Reference proteome</keyword>
<dbReference type="Pfam" id="PF00012">
    <property type="entry name" value="HSP70"/>
    <property type="match status" value="1"/>
</dbReference>
<dbReference type="Gene3D" id="3.30.420.40">
    <property type="match status" value="2"/>
</dbReference>
<dbReference type="InterPro" id="IPR013126">
    <property type="entry name" value="Hsp_70_fam"/>
</dbReference>
<dbReference type="Gene3D" id="3.90.640.10">
    <property type="entry name" value="Actin, Chain A, domain 4"/>
    <property type="match status" value="1"/>
</dbReference>
<comment type="caution">
    <text evidence="7">The sequence shown here is derived from an EMBL/GenBank/DDBJ whole genome shotgun (WGS) entry which is preliminary data.</text>
</comment>
<dbReference type="FunFam" id="3.30.420.40:FF:000028">
    <property type="entry name" value="heat shock 70 kDa protein-like"/>
    <property type="match status" value="1"/>
</dbReference>
<evidence type="ECO:0008006" key="9">
    <source>
        <dbReference type="Google" id="ProtNLM"/>
    </source>
</evidence>
<dbReference type="GO" id="GO:0005524">
    <property type="term" value="F:ATP binding"/>
    <property type="evidence" value="ECO:0007669"/>
    <property type="project" value="UniProtKB-KW"/>
</dbReference>
<gene>
    <name evidence="7" type="ORF">Val02_03780</name>
</gene>
<evidence type="ECO:0000256" key="3">
    <source>
        <dbReference type="ARBA" id="ARBA00022840"/>
    </source>
</evidence>
<dbReference type="EMBL" id="BOPF01000002">
    <property type="protein sequence ID" value="GIJ43492.1"/>
    <property type="molecule type" value="Genomic_DNA"/>
</dbReference>
<keyword evidence="4" id="KW-0346">Stress response</keyword>
<dbReference type="RefSeq" id="WP_275415532.1">
    <property type="nucleotide sequence ID" value="NZ_BOPF01000002.1"/>
</dbReference>
<dbReference type="GO" id="GO:0030968">
    <property type="term" value="P:endoplasmic reticulum unfolded protein response"/>
    <property type="evidence" value="ECO:0007669"/>
    <property type="project" value="TreeGrafter"/>
</dbReference>
<protein>
    <recommendedName>
        <fullName evidence="9">Hsp70 family protein</fullName>
    </recommendedName>
</protein>
<dbReference type="SUPFAM" id="SSF53067">
    <property type="entry name" value="Actin-like ATPase domain"/>
    <property type="match status" value="2"/>
</dbReference>
<evidence type="ECO:0000256" key="5">
    <source>
        <dbReference type="ARBA" id="ARBA00023186"/>
    </source>
</evidence>
<feature type="compositionally biased region" description="Low complexity" evidence="6">
    <location>
        <begin position="431"/>
        <end position="440"/>
    </location>
</feature>
<evidence type="ECO:0000256" key="1">
    <source>
        <dbReference type="ARBA" id="ARBA00007381"/>
    </source>
</evidence>
<keyword evidence="2" id="KW-0547">Nucleotide-binding</keyword>
<dbReference type="AlphaFoldDB" id="A0A8J3YFV7"/>
<evidence type="ECO:0000313" key="7">
    <source>
        <dbReference type="EMBL" id="GIJ43492.1"/>
    </source>
</evidence>
<organism evidence="7 8">
    <name type="scientific">Virgisporangium aliadipatigenens</name>
    <dbReference type="NCBI Taxonomy" id="741659"/>
    <lineage>
        <taxon>Bacteria</taxon>
        <taxon>Bacillati</taxon>
        <taxon>Actinomycetota</taxon>
        <taxon>Actinomycetes</taxon>
        <taxon>Micromonosporales</taxon>
        <taxon>Micromonosporaceae</taxon>
        <taxon>Virgisporangium</taxon>
    </lineage>
</organism>
<reference evidence="7" key="1">
    <citation type="submission" date="2021-01" db="EMBL/GenBank/DDBJ databases">
        <title>Whole genome shotgun sequence of Virgisporangium aliadipatigenens NBRC 105644.</title>
        <authorList>
            <person name="Komaki H."/>
            <person name="Tamura T."/>
        </authorList>
    </citation>
    <scope>NUCLEOTIDE SEQUENCE</scope>
    <source>
        <strain evidence="7">NBRC 105644</strain>
    </source>
</reference>
<sequence>MSRGYLLGIDYGTSNTVAVLARPDGPARPLLFDGSPLLPSAVYLDTDGGLLVGRAAVHSARRDPARYEPNPKRGIDEGTVLLGTDEVPVTALIAAVVRTVAAEAHRTVGGAPLDEVVLTCPAGWGNTRRQVLRDAAAAAGFGAVRLVEEPIAAAAHFLHQPDVAVAPGQAVVVYDLGAGTFDVSVVRREPEGFTVLVSDGLPDVGGLDVDAALVDYFGAVLGVRQPEVWARLEEPRTPAERRDRRQLWDDVRTAKELLSRTGSTVVFLSGLDEEATLGREQVEQLAGRLLRRTVDVTRATLRRAGTTAADVAGVFLVGGASRMPAVATLLHRSLGIAPYALEQPELVVAEGSLAAARHGAPQAAEDRQAAPAVWRPDAPGAWGPEGSGPARRPEAPAAPGLPRTRAPAAPSAAGRRGSAAAVSRREGAPAGGAPVPAGQVPVTTLPMHAMRLSLPSGIDGSTMRFEDEDDPDYVAFLERDGGLLLFRSPMEMLRHVVRSNGHPLADHPQWSDLRAQLTDAAVAPDPEDVVDFDVLLYSFEYPPERWLPNLFIAGYSVALDIATAFALTDVLRELAPERLLGRVDDLMRQADQPLAGRKARRQIRDLDAMRVERRWRQVVDALDAVAVWA</sequence>
<dbReference type="PANTHER" id="PTHR45639">
    <property type="entry name" value="HSC70CB, ISOFORM G-RELATED"/>
    <property type="match status" value="1"/>
</dbReference>
<dbReference type="Proteomes" id="UP000619260">
    <property type="component" value="Unassembled WGS sequence"/>
</dbReference>
<dbReference type="PRINTS" id="PR00301">
    <property type="entry name" value="HEATSHOCK70"/>
</dbReference>
<evidence type="ECO:0000256" key="2">
    <source>
        <dbReference type="ARBA" id="ARBA00022741"/>
    </source>
</evidence>
<feature type="compositionally biased region" description="Low complexity" evidence="6">
    <location>
        <begin position="387"/>
        <end position="422"/>
    </location>
</feature>
<keyword evidence="5" id="KW-0143">Chaperone</keyword>
<feature type="region of interest" description="Disordered" evidence="6">
    <location>
        <begin position="358"/>
        <end position="440"/>
    </location>
</feature>
<evidence type="ECO:0000256" key="4">
    <source>
        <dbReference type="ARBA" id="ARBA00023016"/>
    </source>
</evidence>